<accession>A0A9P7GHU7</accession>
<dbReference type="AlphaFoldDB" id="A0A9P7GHU7"/>
<dbReference type="Proteomes" id="UP000717328">
    <property type="component" value="Unassembled WGS sequence"/>
</dbReference>
<organism evidence="1 2">
    <name type="scientific">Sphagnurus paluster</name>
    <dbReference type="NCBI Taxonomy" id="117069"/>
    <lineage>
        <taxon>Eukaryota</taxon>
        <taxon>Fungi</taxon>
        <taxon>Dikarya</taxon>
        <taxon>Basidiomycota</taxon>
        <taxon>Agaricomycotina</taxon>
        <taxon>Agaricomycetes</taxon>
        <taxon>Agaricomycetidae</taxon>
        <taxon>Agaricales</taxon>
        <taxon>Tricholomatineae</taxon>
        <taxon>Lyophyllaceae</taxon>
        <taxon>Sphagnurus</taxon>
    </lineage>
</organism>
<evidence type="ECO:0000313" key="1">
    <source>
        <dbReference type="EMBL" id="KAG5649954.1"/>
    </source>
</evidence>
<comment type="caution">
    <text evidence="1">The sequence shown here is derived from an EMBL/GenBank/DDBJ whole genome shotgun (WGS) entry which is preliminary data.</text>
</comment>
<proteinExistence type="predicted"/>
<sequence length="60" mass="7045">MWVKDELFCAPRFEFVRSSEVFADMFCLPSEPSTRSEGQDKEHPIVLEGYKKDEFNSLLK</sequence>
<evidence type="ECO:0000313" key="2">
    <source>
        <dbReference type="Proteomes" id="UP000717328"/>
    </source>
</evidence>
<dbReference type="OrthoDB" id="3238373at2759"/>
<name>A0A9P7GHU7_9AGAR</name>
<reference evidence="1" key="1">
    <citation type="submission" date="2021-02" db="EMBL/GenBank/DDBJ databases">
        <authorList>
            <person name="Nieuwenhuis M."/>
            <person name="Van De Peppel L.J.J."/>
        </authorList>
    </citation>
    <scope>NUCLEOTIDE SEQUENCE</scope>
    <source>
        <strain evidence="1">D49</strain>
    </source>
</reference>
<keyword evidence="2" id="KW-1185">Reference proteome</keyword>
<feature type="non-terminal residue" evidence="1">
    <location>
        <position position="60"/>
    </location>
</feature>
<reference evidence="1" key="2">
    <citation type="submission" date="2021-10" db="EMBL/GenBank/DDBJ databases">
        <title>Phylogenomics reveals ancestral predisposition of the termite-cultivated fungus Termitomyces towards a domesticated lifestyle.</title>
        <authorList>
            <person name="Auxier B."/>
            <person name="Grum-Grzhimaylo A."/>
            <person name="Cardenas M.E."/>
            <person name="Lodge J.D."/>
            <person name="Laessoe T."/>
            <person name="Pedersen O."/>
            <person name="Smith M.E."/>
            <person name="Kuyper T.W."/>
            <person name="Franco-Molano E.A."/>
            <person name="Baroni T.J."/>
            <person name="Aanen D.K."/>
        </authorList>
    </citation>
    <scope>NUCLEOTIDE SEQUENCE</scope>
    <source>
        <strain evidence="1">D49</strain>
    </source>
</reference>
<protein>
    <submittedName>
        <fullName evidence="1">Uncharacterized protein</fullName>
    </submittedName>
</protein>
<gene>
    <name evidence="1" type="ORF">H0H81_001326</name>
</gene>
<dbReference type="EMBL" id="JABCKI010000618">
    <property type="protein sequence ID" value="KAG5649954.1"/>
    <property type="molecule type" value="Genomic_DNA"/>
</dbReference>